<keyword evidence="2" id="KW-1185">Reference proteome</keyword>
<dbReference type="EMBL" id="KV427656">
    <property type="protein sequence ID" value="KZT02081.1"/>
    <property type="molecule type" value="Genomic_DNA"/>
</dbReference>
<dbReference type="RefSeq" id="XP_040759821.1">
    <property type="nucleotide sequence ID" value="XM_040902468.1"/>
</dbReference>
<dbReference type="GeneID" id="63819499"/>
<dbReference type="Proteomes" id="UP000076871">
    <property type="component" value="Unassembled WGS sequence"/>
</dbReference>
<gene>
    <name evidence="1" type="ORF">LAESUDRAFT_441261</name>
</gene>
<accession>A0A165C2G3</accession>
<organism evidence="1 2">
    <name type="scientific">Laetiporus sulphureus 93-53</name>
    <dbReference type="NCBI Taxonomy" id="1314785"/>
    <lineage>
        <taxon>Eukaryota</taxon>
        <taxon>Fungi</taxon>
        <taxon>Dikarya</taxon>
        <taxon>Basidiomycota</taxon>
        <taxon>Agaricomycotina</taxon>
        <taxon>Agaricomycetes</taxon>
        <taxon>Polyporales</taxon>
        <taxon>Laetiporus</taxon>
    </lineage>
</organism>
<sequence>MPTGPSLCPTAMPRACSVRMLCSFEIVSMSRRRDSIALNVGLCGNAPAIASSLLMNASRQPPRFGNMISMLFHILRGFGPPESTVLESLDGTLLMLRDARWSEPAEVFSYLDASARGCRARLKRRVRRLQDGAILFGPWRKACKFEGDGALHLLQRLSMSTSCSPEICVVREMGTLLEEQRL</sequence>
<dbReference type="AlphaFoldDB" id="A0A165C2G3"/>
<protein>
    <submittedName>
        <fullName evidence="1">Uncharacterized protein</fullName>
    </submittedName>
</protein>
<reference evidence="1 2" key="1">
    <citation type="journal article" date="2016" name="Mol. Biol. Evol.">
        <title>Comparative Genomics of Early-Diverging Mushroom-Forming Fungi Provides Insights into the Origins of Lignocellulose Decay Capabilities.</title>
        <authorList>
            <person name="Nagy L.G."/>
            <person name="Riley R."/>
            <person name="Tritt A."/>
            <person name="Adam C."/>
            <person name="Daum C."/>
            <person name="Floudas D."/>
            <person name="Sun H."/>
            <person name="Yadav J.S."/>
            <person name="Pangilinan J."/>
            <person name="Larsson K.H."/>
            <person name="Matsuura K."/>
            <person name="Barry K."/>
            <person name="Labutti K."/>
            <person name="Kuo R."/>
            <person name="Ohm R.A."/>
            <person name="Bhattacharya S.S."/>
            <person name="Shirouzu T."/>
            <person name="Yoshinaga Y."/>
            <person name="Martin F.M."/>
            <person name="Grigoriev I.V."/>
            <person name="Hibbett D.S."/>
        </authorList>
    </citation>
    <scope>NUCLEOTIDE SEQUENCE [LARGE SCALE GENOMIC DNA]</scope>
    <source>
        <strain evidence="1 2">93-53</strain>
    </source>
</reference>
<dbReference type="InParanoid" id="A0A165C2G3"/>
<proteinExistence type="predicted"/>
<name>A0A165C2G3_9APHY</name>
<evidence type="ECO:0000313" key="2">
    <source>
        <dbReference type="Proteomes" id="UP000076871"/>
    </source>
</evidence>
<evidence type="ECO:0000313" key="1">
    <source>
        <dbReference type="EMBL" id="KZT02081.1"/>
    </source>
</evidence>